<keyword evidence="4" id="KW-1185">Reference proteome</keyword>
<sequence length="202" mass="22645">MGPERHRRLLGVLVVSLVLLISSWVDDDDPSTDHNPTTRSSKPVSRRISKPVWEEDGGKKRKGDHGGYNTPTDEEEEEEEEGSGPSFAKSLKAKSRWYVKTPSFYFDLYSCLPRFICEVHAQASSTELTQLEKDVIGLFRNYVVLEGPGSPAYNYQLAAHMGQLATGLEPSPCHSLYSSCPLNRLQVIEVLRNVKSTKKIFS</sequence>
<reference evidence="3" key="1">
    <citation type="journal article" date="2021" name="Sci. Adv.">
        <title>The American lobster genome reveals insights on longevity, neural, and immune adaptations.</title>
        <authorList>
            <person name="Polinski J.M."/>
            <person name="Zimin A.V."/>
            <person name="Clark K.F."/>
            <person name="Kohn A.B."/>
            <person name="Sadowski N."/>
            <person name="Timp W."/>
            <person name="Ptitsyn A."/>
            <person name="Khanna P."/>
            <person name="Romanova D.Y."/>
            <person name="Williams P."/>
            <person name="Greenwood S.J."/>
            <person name="Moroz L.L."/>
            <person name="Walt D.R."/>
            <person name="Bodnar A.G."/>
        </authorList>
    </citation>
    <scope>NUCLEOTIDE SEQUENCE</scope>
    <source>
        <strain evidence="3">GMGI-L3</strain>
    </source>
</reference>
<accession>A0A8J5JAA5</accession>
<keyword evidence="3" id="KW-0575">Peroxidase</keyword>
<dbReference type="AlphaFoldDB" id="A0A8J5JAA5"/>
<dbReference type="Proteomes" id="UP000747542">
    <property type="component" value="Unassembled WGS sequence"/>
</dbReference>
<dbReference type="GO" id="GO:0004601">
    <property type="term" value="F:peroxidase activity"/>
    <property type="evidence" value="ECO:0007669"/>
    <property type="project" value="UniProtKB-KW"/>
</dbReference>
<name>A0A8J5JAA5_HOMAM</name>
<feature type="region of interest" description="Disordered" evidence="1">
    <location>
        <begin position="28"/>
        <end position="87"/>
    </location>
</feature>
<evidence type="ECO:0000313" key="3">
    <source>
        <dbReference type="EMBL" id="KAG7155132.1"/>
    </source>
</evidence>
<feature type="compositionally biased region" description="Acidic residues" evidence="1">
    <location>
        <begin position="72"/>
        <end position="82"/>
    </location>
</feature>
<gene>
    <name evidence="3" type="ORF">Hamer_G020999</name>
</gene>
<evidence type="ECO:0000313" key="4">
    <source>
        <dbReference type="Proteomes" id="UP000747542"/>
    </source>
</evidence>
<dbReference type="OrthoDB" id="6371365at2759"/>
<keyword evidence="2" id="KW-0732">Signal</keyword>
<evidence type="ECO:0000256" key="1">
    <source>
        <dbReference type="SAM" id="MobiDB-lite"/>
    </source>
</evidence>
<proteinExistence type="predicted"/>
<dbReference type="EMBL" id="JAHLQT010043055">
    <property type="protein sequence ID" value="KAG7155132.1"/>
    <property type="molecule type" value="Genomic_DNA"/>
</dbReference>
<feature type="compositionally biased region" description="Polar residues" evidence="1">
    <location>
        <begin position="33"/>
        <end position="43"/>
    </location>
</feature>
<evidence type="ECO:0000256" key="2">
    <source>
        <dbReference type="SAM" id="SignalP"/>
    </source>
</evidence>
<feature type="signal peptide" evidence="2">
    <location>
        <begin position="1"/>
        <end position="25"/>
    </location>
</feature>
<protein>
    <submittedName>
        <fullName evidence="3">Putative Overexpressor of cationic peroxidase 3-like</fullName>
    </submittedName>
</protein>
<organism evidence="3 4">
    <name type="scientific">Homarus americanus</name>
    <name type="common">American lobster</name>
    <dbReference type="NCBI Taxonomy" id="6706"/>
    <lineage>
        <taxon>Eukaryota</taxon>
        <taxon>Metazoa</taxon>
        <taxon>Ecdysozoa</taxon>
        <taxon>Arthropoda</taxon>
        <taxon>Crustacea</taxon>
        <taxon>Multicrustacea</taxon>
        <taxon>Malacostraca</taxon>
        <taxon>Eumalacostraca</taxon>
        <taxon>Eucarida</taxon>
        <taxon>Decapoda</taxon>
        <taxon>Pleocyemata</taxon>
        <taxon>Astacidea</taxon>
        <taxon>Nephropoidea</taxon>
        <taxon>Nephropidae</taxon>
        <taxon>Homarus</taxon>
    </lineage>
</organism>
<comment type="caution">
    <text evidence="3">The sequence shown here is derived from an EMBL/GenBank/DDBJ whole genome shotgun (WGS) entry which is preliminary data.</text>
</comment>
<feature type="chain" id="PRO_5035188970" evidence="2">
    <location>
        <begin position="26"/>
        <end position="202"/>
    </location>
</feature>
<keyword evidence="3" id="KW-0560">Oxidoreductase</keyword>